<accession>A0A2B4SZY2</accession>
<evidence type="ECO:0000256" key="12">
    <source>
        <dbReference type="SAM" id="MobiDB-lite"/>
    </source>
</evidence>
<feature type="transmembrane region" description="Helical" evidence="13">
    <location>
        <begin position="384"/>
        <end position="404"/>
    </location>
</feature>
<evidence type="ECO:0000256" key="11">
    <source>
        <dbReference type="RuleBase" id="RU362091"/>
    </source>
</evidence>
<keyword evidence="7" id="KW-0915">Sodium</keyword>
<feature type="transmembrane region" description="Helical" evidence="13">
    <location>
        <begin position="511"/>
        <end position="533"/>
    </location>
</feature>
<feature type="transmembrane region" description="Helical" evidence="13">
    <location>
        <begin position="410"/>
        <end position="431"/>
    </location>
</feature>
<dbReference type="EMBL" id="LSMT01000007">
    <property type="protein sequence ID" value="PFX33945.1"/>
    <property type="molecule type" value="Genomic_DNA"/>
</dbReference>
<organism evidence="14 15">
    <name type="scientific">Stylophora pistillata</name>
    <name type="common">Smooth cauliflower coral</name>
    <dbReference type="NCBI Taxonomy" id="50429"/>
    <lineage>
        <taxon>Eukaryota</taxon>
        <taxon>Metazoa</taxon>
        <taxon>Cnidaria</taxon>
        <taxon>Anthozoa</taxon>
        <taxon>Hexacorallia</taxon>
        <taxon>Scleractinia</taxon>
        <taxon>Astrocoeniina</taxon>
        <taxon>Pocilloporidae</taxon>
        <taxon>Stylophora</taxon>
    </lineage>
</organism>
<proteinExistence type="inferred from homology"/>
<evidence type="ECO:0000256" key="5">
    <source>
        <dbReference type="ARBA" id="ARBA00022692"/>
    </source>
</evidence>
<evidence type="ECO:0000313" key="14">
    <source>
        <dbReference type="EMBL" id="PFX33945.1"/>
    </source>
</evidence>
<keyword evidence="4" id="KW-1003">Cell membrane</keyword>
<dbReference type="PROSITE" id="PS50283">
    <property type="entry name" value="NA_SOLUT_SYMP_3"/>
    <property type="match status" value="1"/>
</dbReference>
<dbReference type="CDD" id="cd11492">
    <property type="entry name" value="SLC5sbd_NIS-SMVT"/>
    <property type="match status" value="1"/>
</dbReference>
<sequence length="610" mass="66597">MVEKVQFGKVDFAVFGIMLFLSTAIGIYHAFTGGKQRTTKEFLFANRGMMAIPVALSLIASFMSAITILGVPAEIYIFGTQYWLIIASYVILFPSVALVFVPVFRAVDISSSYEYLEKRFSNGVRIIGSVCFIIQTSLYMAIVVYGPAIALEAVTGFPVWASIISIGVFCTFYTTIGGMKAVIWNDVFQAIVMLGGLIAVLIVGTHKVGGFGNVFDRLEKGQRLKFIDLNPDPTQRLSIWSLIIGGAFGLFPLWAVNQTAVQRFLAAKSNREAKLAVWINLPLSVLAVSLCALCGCVIYAFYADCDPISNKQIKKGDQILPYFVMHVLGSLYGVPGLFVACLFSGTLSTVSSGLNSLAAVVLEDFIRPWTRRQQKELSETRATLYSKLLALAFGGLTIGLSFLATKLGAILQTFYSVFGVVGGPVVGAFCLGMFTRRAHSRGVYVGLLLGFIIGLWIGIGAKVYPPPATKAPLSTEKCQIMPTNSTVMVNSTSSPLPPKEYEGLALYRLSFLWYSAVCFAVTYLTGLIVSVLWPGDHRIGDVDSRLLFKIGYCLPDCALKNSQEPQDEHQQLNQVDRKTAKENGTTSKFGGDMEHVEEDTEGALLMTTRM</sequence>
<dbReference type="PANTHER" id="PTHR42985">
    <property type="entry name" value="SODIUM-COUPLED MONOCARBOXYLATE TRANSPORTER"/>
    <property type="match status" value="1"/>
</dbReference>
<feature type="compositionally biased region" description="Basic and acidic residues" evidence="12">
    <location>
        <begin position="566"/>
        <end position="581"/>
    </location>
</feature>
<keyword evidence="10" id="KW-0739">Sodium transport</keyword>
<evidence type="ECO:0000256" key="7">
    <source>
        <dbReference type="ARBA" id="ARBA00023053"/>
    </source>
</evidence>
<feature type="transmembrane region" description="Helical" evidence="13">
    <location>
        <begin position="237"/>
        <end position="256"/>
    </location>
</feature>
<dbReference type="Pfam" id="PF00474">
    <property type="entry name" value="SSF"/>
    <property type="match status" value="1"/>
</dbReference>
<dbReference type="AlphaFoldDB" id="A0A2B4SZY2"/>
<comment type="subcellular location">
    <subcellularLocation>
        <location evidence="1">Cell membrane</location>
        <topology evidence="1">Multi-pass membrane protein</topology>
    </subcellularLocation>
</comment>
<evidence type="ECO:0000256" key="3">
    <source>
        <dbReference type="ARBA" id="ARBA00022448"/>
    </source>
</evidence>
<evidence type="ECO:0000256" key="9">
    <source>
        <dbReference type="ARBA" id="ARBA00023136"/>
    </source>
</evidence>
<evidence type="ECO:0000256" key="1">
    <source>
        <dbReference type="ARBA" id="ARBA00004651"/>
    </source>
</evidence>
<feature type="transmembrane region" description="Helical" evidence="13">
    <location>
        <begin position="322"/>
        <end position="343"/>
    </location>
</feature>
<evidence type="ECO:0000256" key="2">
    <source>
        <dbReference type="ARBA" id="ARBA00006434"/>
    </source>
</evidence>
<evidence type="ECO:0000256" key="4">
    <source>
        <dbReference type="ARBA" id="ARBA00022475"/>
    </source>
</evidence>
<dbReference type="GO" id="GO:0005886">
    <property type="term" value="C:plasma membrane"/>
    <property type="evidence" value="ECO:0007669"/>
    <property type="project" value="UniProtKB-SubCell"/>
</dbReference>
<keyword evidence="6 13" id="KW-1133">Transmembrane helix</keyword>
<protein>
    <submittedName>
        <fullName evidence="14">Sodium-coupled monocarboxylate transporter 1</fullName>
    </submittedName>
</protein>
<dbReference type="Proteomes" id="UP000225706">
    <property type="component" value="Unassembled WGS sequence"/>
</dbReference>
<keyword evidence="3" id="KW-0813">Transport</keyword>
<feature type="transmembrane region" description="Helical" evidence="13">
    <location>
        <begin position="12"/>
        <end position="31"/>
    </location>
</feature>
<keyword evidence="9 13" id="KW-0472">Membrane</keyword>
<feature type="transmembrane region" description="Helical" evidence="13">
    <location>
        <begin position="277"/>
        <end position="302"/>
    </location>
</feature>
<dbReference type="PANTHER" id="PTHR42985:SF40">
    <property type="entry name" value="LD47995P-RELATED"/>
    <property type="match status" value="1"/>
</dbReference>
<feature type="transmembrane region" description="Helical" evidence="13">
    <location>
        <begin position="187"/>
        <end position="206"/>
    </location>
</feature>
<reference evidence="15" key="1">
    <citation type="journal article" date="2017" name="bioRxiv">
        <title>Comparative analysis of the genomes of Stylophora pistillata and Acropora digitifera provides evidence for extensive differences between species of corals.</title>
        <authorList>
            <person name="Voolstra C.R."/>
            <person name="Li Y."/>
            <person name="Liew Y.J."/>
            <person name="Baumgarten S."/>
            <person name="Zoccola D."/>
            <person name="Flot J.-F."/>
            <person name="Tambutte S."/>
            <person name="Allemand D."/>
            <person name="Aranda M."/>
        </authorList>
    </citation>
    <scope>NUCLEOTIDE SEQUENCE [LARGE SCALE GENOMIC DNA]</scope>
</reference>
<evidence type="ECO:0000256" key="8">
    <source>
        <dbReference type="ARBA" id="ARBA00023065"/>
    </source>
</evidence>
<dbReference type="InterPro" id="IPR038377">
    <property type="entry name" value="Na/Glc_symporter_sf"/>
</dbReference>
<dbReference type="GO" id="GO:0015293">
    <property type="term" value="F:symporter activity"/>
    <property type="evidence" value="ECO:0007669"/>
    <property type="project" value="TreeGrafter"/>
</dbReference>
<keyword evidence="5 13" id="KW-0812">Transmembrane</keyword>
<feature type="transmembrane region" description="Helical" evidence="13">
    <location>
        <begin position="124"/>
        <end position="145"/>
    </location>
</feature>
<dbReference type="InterPro" id="IPR051163">
    <property type="entry name" value="Sodium:Solute_Symporter_SSF"/>
</dbReference>
<keyword evidence="8" id="KW-0406">Ion transport</keyword>
<dbReference type="Gene3D" id="1.20.1730.10">
    <property type="entry name" value="Sodium/glucose cotransporter"/>
    <property type="match status" value="1"/>
</dbReference>
<keyword evidence="15" id="KW-1185">Reference proteome</keyword>
<evidence type="ECO:0000256" key="13">
    <source>
        <dbReference type="SAM" id="Phobius"/>
    </source>
</evidence>
<comment type="similarity">
    <text evidence="2 11">Belongs to the sodium:solute symporter (SSF) (TC 2.A.21) family.</text>
</comment>
<feature type="region of interest" description="Disordered" evidence="12">
    <location>
        <begin position="564"/>
        <end position="593"/>
    </location>
</feature>
<evidence type="ECO:0000313" key="15">
    <source>
        <dbReference type="Proteomes" id="UP000225706"/>
    </source>
</evidence>
<dbReference type="STRING" id="50429.A0A2B4SZY2"/>
<feature type="transmembrane region" description="Helical" evidence="13">
    <location>
        <begin position="51"/>
        <end position="70"/>
    </location>
</feature>
<feature type="transmembrane region" description="Helical" evidence="13">
    <location>
        <begin position="82"/>
        <end position="104"/>
    </location>
</feature>
<gene>
    <name evidence="14" type="primary">SLC5A8</name>
    <name evidence="14" type="ORF">AWC38_SpisGene1199</name>
</gene>
<dbReference type="OrthoDB" id="6132759at2759"/>
<dbReference type="GO" id="GO:0006814">
    <property type="term" value="P:sodium ion transport"/>
    <property type="evidence" value="ECO:0007669"/>
    <property type="project" value="UniProtKB-KW"/>
</dbReference>
<name>A0A2B4SZY2_STYPI</name>
<feature type="transmembrane region" description="Helical" evidence="13">
    <location>
        <begin position="443"/>
        <end position="464"/>
    </location>
</feature>
<feature type="transmembrane region" description="Helical" evidence="13">
    <location>
        <begin position="157"/>
        <end position="175"/>
    </location>
</feature>
<comment type="caution">
    <text evidence="14">The sequence shown here is derived from an EMBL/GenBank/DDBJ whole genome shotgun (WGS) entry which is preliminary data.</text>
</comment>
<evidence type="ECO:0000256" key="6">
    <source>
        <dbReference type="ARBA" id="ARBA00022989"/>
    </source>
</evidence>
<dbReference type="NCBIfam" id="TIGR00813">
    <property type="entry name" value="sss"/>
    <property type="match status" value="1"/>
</dbReference>
<dbReference type="InterPro" id="IPR001734">
    <property type="entry name" value="Na/solute_symporter"/>
</dbReference>
<evidence type="ECO:0000256" key="10">
    <source>
        <dbReference type="ARBA" id="ARBA00023201"/>
    </source>
</evidence>